<dbReference type="KEGG" id="syc:syc1716_d"/>
<name>A0A0H3K3L2_SYNP6</name>
<gene>
    <name evidence="3" type="ordered locus">syc1716_d</name>
</gene>
<dbReference type="eggNOG" id="COG2214">
    <property type="taxonomic scope" value="Bacteria"/>
</dbReference>
<dbReference type="EMBL" id="AP008231">
    <property type="protein sequence ID" value="BAD79906.1"/>
    <property type="molecule type" value="Genomic_DNA"/>
</dbReference>
<dbReference type="Gene3D" id="1.10.287.110">
    <property type="entry name" value="DnaJ domain"/>
    <property type="match status" value="1"/>
</dbReference>
<dbReference type="AlphaFoldDB" id="A0A0H3K3L2"/>
<dbReference type="PANTHER" id="PTHR44240:SF10">
    <property type="entry name" value="J DOMAIN-CONTAINING PROTEIN"/>
    <property type="match status" value="1"/>
</dbReference>
<proteinExistence type="predicted"/>
<dbReference type="Proteomes" id="UP000001175">
    <property type="component" value="Chromosome"/>
</dbReference>
<dbReference type="SUPFAM" id="SSF46565">
    <property type="entry name" value="Chaperone J-domain"/>
    <property type="match status" value="1"/>
</dbReference>
<feature type="compositionally biased region" description="Low complexity" evidence="1">
    <location>
        <begin position="207"/>
        <end position="216"/>
    </location>
</feature>
<dbReference type="PROSITE" id="PS50076">
    <property type="entry name" value="DNAJ_2"/>
    <property type="match status" value="1"/>
</dbReference>
<dbReference type="CDD" id="cd06257">
    <property type="entry name" value="DnaJ"/>
    <property type="match status" value="1"/>
</dbReference>
<dbReference type="InterPro" id="IPR052276">
    <property type="entry name" value="Diphthamide-biosynth_chaperone"/>
</dbReference>
<evidence type="ECO:0000313" key="4">
    <source>
        <dbReference type="Proteomes" id="UP000001175"/>
    </source>
</evidence>
<evidence type="ECO:0000259" key="2">
    <source>
        <dbReference type="PROSITE" id="PS50076"/>
    </source>
</evidence>
<dbReference type="InterPro" id="IPR001623">
    <property type="entry name" value="DnaJ_domain"/>
</dbReference>
<sequence>MKERLKTSLSIVEDAELGSPPLVLPRRPAVKRVTDPSRVEALLAELRQEFDRLRQEQERGRDLRSLLRAVSVDDLAQTLYQSLDPQQLKRLQRRLESYQCQEEGWDELERDIEKLVPLPWTLIRQFILGLAQQKFSMVHTPEELAACLADEYAVRLDLRQKTDWFRAWALLRYGLSAGTALNNPPHSIHQFVEQAMQFGAQQRRSRSQQTQQQYQPPRDRQAAKQPSSNAEIPAAATVLGLPWPTTLQELKASYRRLAKANHPDLGGDPDRFQQIQLAYEELRSVMQ</sequence>
<dbReference type="InterPro" id="IPR036869">
    <property type="entry name" value="J_dom_sf"/>
</dbReference>
<dbReference type="Pfam" id="PF00226">
    <property type="entry name" value="DnaJ"/>
    <property type="match status" value="1"/>
</dbReference>
<organism evidence="3 4">
    <name type="scientific">Synechococcus sp. (strain ATCC 27144 / PCC 6301 / SAUG 1402/1)</name>
    <name type="common">Anacystis nidulans</name>
    <dbReference type="NCBI Taxonomy" id="269084"/>
    <lineage>
        <taxon>Bacteria</taxon>
        <taxon>Bacillati</taxon>
        <taxon>Cyanobacteriota</taxon>
        <taxon>Cyanophyceae</taxon>
        <taxon>Synechococcales</taxon>
        <taxon>Synechococcaceae</taxon>
        <taxon>Synechococcus</taxon>
    </lineage>
</organism>
<accession>A0A0H3K3L2</accession>
<dbReference type="SMART" id="SM00271">
    <property type="entry name" value="DnaJ"/>
    <property type="match status" value="1"/>
</dbReference>
<feature type="domain" description="J" evidence="2">
    <location>
        <begin position="234"/>
        <end position="287"/>
    </location>
</feature>
<evidence type="ECO:0000256" key="1">
    <source>
        <dbReference type="SAM" id="MobiDB-lite"/>
    </source>
</evidence>
<protein>
    <recommendedName>
        <fullName evidence="2">J domain-containing protein</fullName>
    </recommendedName>
</protein>
<dbReference type="PANTHER" id="PTHR44240">
    <property type="entry name" value="DNAJ DOMAIN (PROKARYOTIC HEAT SHOCK PROTEIN)-RELATED"/>
    <property type="match status" value="1"/>
</dbReference>
<feature type="region of interest" description="Disordered" evidence="1">
    <location>
        <begin position="199"/>
        <end position="230"/>
    </location>
</feature>
<evidence type="ECO:0000313" key="3">
    <source>
        <dbReference type="EMBL" id="BAD79906.1"/>
    </source>
</evidence>
<reference evidence="3 4" key="1">
    <citation type="journal article" date="2007" name="Photosyn. Res.">
        <title>Complete nucleotide sequence of the freshwater unicellular cyanobacterium Synechococcus elongatus PCC 6301 chromosome: gene content and organization.</title>
        <authorList>
            <person name="Sugita C."/>
            <person name="Ogata K."/>
            <person name="Shikata M."/>
            <person name="Jikuya H."/>
            <person name="Takano J."/>
            <person name="Furumichi M."/>
            <person name="Kanehisa M."/>
            <person name="Omata T."/>
            <person name="Sugiura M."/>
            <person name="Sugita M."/>
        </authorList>
    </citation>
    <scope>NUCLEOTIDE SEQUENCE [LARGE SCALE GENOMIC DNA]</scope>
    <source>
        <strain evidence="4">ATCC 27144 / PCC 6301 / SAUG 1402/1</strain>
    </source>
</reference>